<evidence type="ECO:0000313" key="2">
    <source>
        <dbReference type="EMBL" id="MEK0250300.1"/>
    </source>
</evidence>
<dbReference type="EMBL" id="JARXNH020000057">
    <property type="protein sequence ID" value="MEK0250300.1"/>
    <property type="molecule type" value="Genomic_DNA"/>
</dbReference>
<protein>
    <submittedName>
        <fullName evidence="2">Uncharacterized protein</fullName>
    </submittedName>
</protein>
<feature type="chain" id="PRO_5045334055" evidence="1">
    <location>
        <begin position="22"/>
        <end position="102"/>
    </location>
</feature>
<reference evidence="2 3" key="1">
    <citation type="submission" date="2024-03" db="EMBL/GenBank/DDBJ databases">
        <title>Two novel Raoultella species associated with bleeding cankers of broadleaf hosts, Raoultella scottia sp. nov. and Raoultella lignicola sp. nov.</title>
        <authorList>
            <person name="Brady C.L."/>
        </authorList>
    </citation>
    <scope>NUCLEOTIDE SEQUENCE [LARGE SCALE GENOMIC DNA]</scope>
    <source>
        <strain evidence="2 3">BAC 10a-01-01</strain>
    </source>
</reference>
<dbReference type="RefSeq" id="WP_331835439.1">
    <property type="nucleotide sequence ID" value="NZ_JARXNH020000057.1"/>
</dbReference>
<name>A0ABU8Z9R9_9ENTR</name>
<keyword evidence="1" id="KW-0732">Signal</keyword>
<sequence>MRKKLQNMCWLLGAIAGGASAEQFGTPVSICLDNHTVPFIKTDKPAIEIVDAAYRQCEEALRLWRDERKSLPPEMVAKQDQEFHDFYVHMIEIRRKAPAGAE</sequence>
<proteinExistence type="predicted"/>
<evidence type="ECO:0000313" key="3">
    <source>
        <dbReference type="Proteomes" id="UP001334005"/>
    </source>
</evidence>
<feature type="signal peptide" evidence="1">
    <location>
        <begin position="1"/>
        <end position="21"/>
    </location>
</feature>
<evidence type="ECO:0000256" key="1">
    <source>
        <dbReference type="SAM" id="SignalP"/>
    </source>
</evidence>
<dbReference type="Proteomes" id="UP001334005">
    <property type="component" value="Unassembled WGS sequence"/>
</dbReference>
<comment type="caution">
    <text evidence="2">The sequence shown here is derived from an EMBL/GenBank/DDBJ whole genome shotgun (WGS) entry which is preliminary data.</text>
</comment>
<organism evidence="2 3">
    <name type="scientific">Raoultella scottii</name>
    <dbReference type="NCBI Taxonomy" id="3040937"/>
    <lineage>
        <taxon>Bacteria</taxon>
        <taxon>Pseudomonadati</taxon>
        <taxon>Pseudomonadota</taxon>
        <taxon>Gammaproteobacteria</taxon>
        <taxon>Enterobacterales</taxon>
        <taxon>Enterobacteriaceae</taxon>
        <taxon>Klebsiella/Raoultella group</taxon>
        <taxon>Raoultella</taxon>
    </lineage>
</organism>
<accession>A0ABU8Z9R9</accession>
<keyword evidence="3" id="KW-1185">Reference proteome</keyword>
<gene>
    <name evidence="2" type="ORF">QFI66_019620</name>
</gene>